<dbReference type="Pfam" id="PF13380">
    <property type="entry name" value="CoA_binding_2"/>
    <property type="match status" value="1"/>
</dbReference>
<dbReference type="OrthoDB" id="9791027at2"/>
<dbReference type="AlphaFoldDB" id="A0A5K7ZE79"/>
<dbReference type="Gene3D" id="3.40.630.30">
    <property type="match status" value="1"/>
</dbReference>
<dbReference type="SUPFAM" id="SSF56059">
    <property type="entry name" value="Glutathione synthetase ATP-binding domain-like"/>
    <property type="match status" value="1"/>
</dbReference>
<dbReference type="Pfam" id="PF13549">
    <property type="entry name" value="ATP-grasp_5"/>
    <property type="match status" value="1"/>
</dbReference>
<dbReference type="EMBL" id="AP021875">
    <property type="protein sequence ID" value="BBO79120.1"/>
    <property type="molecule type" value="Genomic_DNA"/>
</dbReference>
<dbReference type="PROSITE" id="PS51186">
    <property type="entry name" value="GNAT"/>
    <property type="match status" value="1"/>
</dbReference>
<dbReference type="GO" id="GO:0043758">
    <property type="term" value="F:acetate-CoA ligase (ADP-forming) activity"/>
    <property type="evidence" value="ECO:0007669"/>
    <property type="project" value="InterPro"/>
</dbReference>
<dbReference type="Pfam" id="PF13302">
    <property type="entry name" value="Acetyltransf_3"/>
    <property type="match status" value="1"/>
</dbReference>
<dbReference type="InterPro" id="IPR016102">
    <property type="entry name" value="Succinyl-CoA_synth-like"/>
</dbReference>
<accession>A0A5K7ZE79</accession>
<gene>
    <name evidence="5" type="ORF">DSCW_65370</name>
</gene>
<organism evidence="5 6">
    <name type="scientific">Desulfosarcina widdelii</name>
    <dbReference type="NCBI Taxonomy" id="947919"/>
    <lineage>
        <taxon>Bacteria</taxon>
        <taxon>Pseudomonadati</taxon>
        <taxon>Thermodesulfobacteriota</taxon>
        <taxon>Desulfobacteria</taxon>
        <taxon>Desulfobacterales</taxon>
        <taxon>Desulfosarcinaceae</taxon>
        <taxon>Desulfosarcina</taxon>
    </lineage>
</organism>
<reference evidence="5 6" key="1">
    <citation type="submission" date="2019-11" db="EMBL/GenBank/DDBJ databases">
        <title>Comparative genomics of hydrocarbon-degrading Desulfosarcina strains.</title>
        <authorList>
            <person name="Watanabe M."/>
            <person name="Kojima H."/>
            <person name="Fukui M."/>
        </authorList>
    </citation>
    <scope>NUCLEOTIDE SEQUENCE [LARGE SCALE GENOMIC DNA]</scope>
    <source>
        <strain evidence="5 6">PP31</strain>
    </source>
</reference>
<dbReference type="SUPFAM" id="SSF52210">
    <property type="entry name" value="Succinyl-CoA synthetase domains"/>
    <property type="match status" value="2"/>
</dbReference>
<evidence type="ECO:0000256" key="1">
    <source>
        <dbReference type="ARBA" id="ARBA00022598"/>
    </source>
</evidence>
<feature type="domain" description="N-acetyltransferase" evidence="4">
    <location>
        <begin position="661"/>
        <end position="820"/>
    </location>
</feature>
<dbReference type="GO" id="GO:0016747">
    <property type="term" value="F:acyltransferase activity, transferring groups other than amino-acyl groups"/>
    <property type="evidence" value="ECO:0007669"/>
    <property type="project" value="InterPro"/>
</dbReference>
<dbReference type="Proteomes" id="UP000427769">
    <property type="component" value="Chromosome"/>
</dbReference>
<dbReference type="InterPro" id="IPR003781">
    <property type="entry name" value="CoA-bd"/>
</dbReference>
<dbReference type="InterPro" id="IPR043938">
    <property type="entry name" value="Ligase_CoA_dom"/>
</dbReference>
<dbReference type="Gene3D" id="3.30.470.20">
    <property type="entry name" value="ATP-grasp fold, B domain"/>
    <property type="match status" value="1"/>
</dbReference>
<dbReference type="SUPFAM" id="SSF51735">
    <property type="entry name" value="NAD(P)-binding Rossmann-fold domains"/>
    <property type="match status" value="1"/>
</dbReference>
<keyword evidence="3" id="KW-0067">ATP-binding</keyword>
<dbReference type="GO" id="GO:0005524">
    <property type="term" value="F:ATP binding"/>
    <property type="evidence" value="ECO:0007669"/>
    <property type="project" value="UniProtKB-KW"/>
</dbReference>
<dbReference type="RefSeq" id="WP_155307683.1">
    <property type="nucleotide sequence ID" value="NZ_AP021875.1"/>
</dbReference>
<dbReference type="Gene3D" id="3.40.50.720">
    <property type="entry name" value="NAD(P)-binding Rossmann-like Domain"/>
    <property type="match status" value="1"/>
</dbReference>
<dbReference type="InterPro" id="IPR051538">
    <property type="entry name" value="Acyl-CoA_Synth/Transferase"/>
</dbReference>
<evidence type="ECO:0000259" key="4">
    <source>
        <dbReference type="PROSITE" id="PS51186"/>
    </source>
</evidence>
<dbReference type="InterPro" id="IPR016181">
    <property type="entry name" value="Acyl_CoA_acyltransferase"/>
</dbReference>
<dbReference type="InterPro" id="IPR000182">
    <property type="entry name" value="GNAT_dom"/>
</dbReference>
<dbReference type="SUPFAM" id="SSF55729">
    <property type="entry name" value="Acyl-CoA N-acyltransferases (Nat)"/>
    <property type="match status" value="1"/>
</dbReference>
<dbReference type="InterPro" id="IPR032875">
    <property type="entry name" value="Succ_CoA_lig_flav_dom"/>
</dbReference>
<dbReference type="SMART" id="SM00881">
    <property type="entry name" value="CoA_binding"/>
    <property type="match status" value="1"/>
</dbReference>
<dbReference type="Pfam" id="PF13607">
    <property type="entry name" value="Succ_CoA_lig"/>
    <property type="match status" value="1"/>
</dbReference>
<dbReference type="Gene3D" id="3.40.50.261">
    <property type="entry name" value="Succinyl-CoA synthetase domains"/>
    <property type="match status" value="2"/>
</dbReference>
<evidence type="ECO:0000256" key="2">
    <source>
        <dbReference type="ARBA" id="ARBA00022741"/>
    </source>
</evidence>
<evidence type="ECO:0000256" key="3">
    <source>
        <dbReference type="ARBA" id="ARBA00022840"/>
    </source>
</evidence>
<dbReference type="KEGG" id="dwd:DSCW_65370"/>
<dbReference type="InterPro" id="IPR036291">
    <property type="entry name" value="NAD(P)-bd_dom_sf"/>
</dbReference>
<keyword evidence="6" id="KW-1185">Reference proteome</keyword>
<evidence type="ECO:0000313" key="5">
    <source>
        <dbReference type="EMBL" id="BBO79120.1"/>
    </source>
</evidence>
<keyword evidence="2" id="KW-0547">Nucleotide-binding</keyword>
<name>A0A5K7ZE79_9BACT</name>
<dbReference type="PANTHER" id="PTHR43334:SF1">
    <property type="entry name" value="3-HYDROXYPROPIONATE--COA LIGASE [ADP-FORMING]"/>
    <property type="match status" value="1"/>
</dbReference>
<dbReference type="CDD" id="cd04301">
    <property type="entry name" value="NAT_SF"/>
    <property type="match status" value="1"/>
</dbReference>
<proteinExistence type="predicted"/>
<sequence>MSIGRIDSLFHPKAIAVTGAQEKSSSLGRAVLHNLSASGFSGPVFAVNAGQSSIMGHSTYADLRHIETPVDLVVVAGPMKTVPSVIADCAKIGASGAVIISAGCRQTGPAGRQLETEILNAAADGKVRIIGPHGLGIMCAASKLNASLAPGMPLFGKLAFVSQSRGICSAILDYSKKEKIGFSHFIGLGSTLDVDFGDIIDYLGAEAGASGILMHMETLTRHRHFMSAARAVSRIKPIIVLKTGRTNTRVLSEAYSNGAIKGEDGVYDAAFQRAGIVRVKTFEELFDTAQILSRKGRYRGPGLAILTNTGGPGVMAVDALADVGMQPADLAPETLDALDAVLPESWNRGNPVNIMADATPEQYAAAASILCRAKAIQALLIMLAPRVLTDAEAVARTLVERLGQTALPVLACWMGGSDVQAGRQILNDAGLPTFDTPERAVRAFMNLHRHSRGIEMLQQIPARLSRRIVVDRTAAGRMIDEGIAALPGLLDQMQSKALLEAYGISIVPTAAAASADETVLTVGVRKHPGFGPVIFFGMGGVLGDLIKDRAIALPPLNRLLASRLMEATSANRLIEGYCDQPPADREKLEEILIRLAQLVTDFPQIAELDIHPVAIRHGHPVVLDARVLLEQSLCEAPMHLCISPYPSQYESRLHLPEAGDLSIRPIRPEDAPLLAQLFDTLSPQTVYYRFFSPMKQLSHAMLARFTQIDYDREIALVAILESGPSEKMLGAARVMLQHNLKDAEFAVLVGDLWQGRGIGAHLLRNCLKIAKERGFGKIWGTVLAENRNMLTLGKKLGFTIKRAEQAGEFDLTLDMSQSGPDSF</sequence>
<protein>
    <recommendedName>
        <fullName evidence="4">N-acetyltransferase domain-containing protein</fullName>
    </recommendedName>
</protein>
<evidence type="ECO:0000313" key="6">
    <source>
        <dbReference type="Proteomes" id="UP000427769"/>
    </source>
</evidence>
<dbReference type="Pfam" id="PF19045">
    <property type="entry name" value="Ligase_CoA_2"/>
    <property type="match status" value="1"/>
</dbReference>
<keyword evidence="1" id="KW-0436">Ligase</keyword>
<dbReference type="PANTHER" id="PTHR43334">
    <property type="entry name" value="ACETATE--COA LIGASE [ADP-FORMING]"/>
    <property type="match status" value="1"/>
</dbReference>